<gene>
    <name evidence="2" type="ORF">HNR00_004970</name>
</gene>
<name>A0A840ZUB7_9HYPH</name>
<dbReference type="RefSeq" id="WP_183573979.1">
    <property type="nucleotide sequence ID" value="NZ_JACHOP010000038.1"/>
</dbReference>
<feature type="transmembrane region" description="Helical" evidence="1">
    <location>
        <begin position="92"/>
        <end position="115"/>
    </location>
</feature>
<dbReference type="Proteomes" id="UP000583454">
    <property type="component" value="Unassembled WGS sequence"/>
</dbReference>
<proteinExistence type="predicted"/>
<organism evidence="2 3">
    <name type="scientific">Methylorubrum rhodinum</name>
    <dbReference type="NCBI Taxonomy" id="29428"/>
    <lineage>
        <taxon>Bacteria</taxon>
        <taxon>Pseudomonadati</taxon>
        <taxon>Pseudomonadota</taxon>
        <taxon>Alphaproteobacteria</taxon>
        <taxon>Hyphomicrobiales</taxon>
        <taxon>Methylobacteriaceae</taxon>
        <taxon>Methylorubrum</taxon>
    </lineage>
</organism>
<reference evidence="2 3" key="1">
    <citation type="submission" date="2020-08" db="EMBL/GenBank/DDBJ databases">
        <title>Genomic Encyclopedia of Type Strains, Phase IV (KMG-IV): sequencing the most valuable type-strain genomes for metagenomic binning, comparative biology and taxonomic classification.</title>
        <authorList>
            <person name="Goeker M."/>
        </authorList>
    </citation>
    <scope>NUCLEOTIDE SEQUENCE [LARGE SCALE GENOMIC DNA]</scope>
    <source>
        <strain evidence="2 3">DSM 2163</strain>
    </source>
</reference>
<dbReference type="EMBL" id="JACHOP010000038">
    <property type="protein sequence ID" value="MBB5760223.1"/>
    <property type="molecule type" value="Genomic_DNA"/>
</dbReference>
<comment type="caution">
    <text evidence="2">The sequence shown here is derived from an EMBL/GenBank/DDBJ whole genome shotgun (WGS) entry which is preliminary data.</text>
</comment>
<evidence type="ECO:0000313" key="2">
    <source>
        <dbReference type="EMBL" id="MBB5760223.1"/>
    </source>
</evidence>
<keyword evidence="1" id="KW-0472">Membrane</keyword>
<feature type="transmembrane region" description="Helical" evidence="1">
    <location>
        <begin position="127"/>
        <end position="150"/>
    </location>
</feature>
<keyword evidence="1" id="KW-0812">Transmembrane</keyword>
<feature type="transmembrane region" description="Helical" evidence="1">
    <location>
        <begin position="60"/>
        <end position="80"/>
    </location>
</feature>
<evidence type="ECO:0000313" key="3">
    <source>
        <dbReference type="Proteomes" id="UP000583454"/>
    </source>
</evidence>
<evidence type="ECO:0000256" key="1">
    <source>
        <dbReference type="SAM" id="Phobius"/>
    </source>
</evidence>
<keyword evidence="1" id="KW-1133">Transmembrane helix</keyword>
<keyword evidence="3" id="KW-1185">Reference proteome</keyword>
<dbReference type="AlphaFoldDB" id="A0A840ZUB7"/>
<protein>
    <submittedName>
        <fullName evidence="2">Uncharacterized protein</fullName>
    </submittedName>
</protein>
<sequence>MFVQIIKAVWLCVRYLTAYIVALVVGMSIAGAPIFGLSAPFVAAVVLIGFPQLFHLTGAFWLYYSLLPSFFAIIAADRLGLIIYQRRYGRRVFLSLVGGVIGGTTSTTMLAYFLSANGFPSFSYDTISDYFVVSLSGVPAGMLLGALMAAPKAGLIRSRQCTGR</sequence>
<accession>A0A840ZUB7</accession>